<accession>A0A9D1JGT7</accession>
<reference evidence="3" key="2">
    <citation type="journal article" date="2021" name="PeerJ">
        <title>Extensive microbial diversity within the chicken gut microbiome revealed by metagenomics and culture.</title>
        <authorList>
            <person name="Gilroy R."/>
            <person name="Ravi A."/>
            <person name="Getino M."/>
            <person name="Pursley I."/>
            <person name="Horton D.L."/>
            <person name="Alikhan N.F."/>
            <person name="Baker D."/>
            <person name="Gharbi K."/>
            <person name="Hall N."/>
            <person name="Watson M."/>
            <person name="Adriaenssens E.M."/>
            <person name="Foster-Nyarko E."/>
            <person name="Jarju S."/>
            <person name="Secka A."/>
            <person name="Antonio M."/>
            <person name="Oren A."/>
            <person name="Chaudhuri R.R."/>
            <person name="La Ragione R."/>
            <person name="Hildebrand F."/>
            <person name="Pallen M.J."/>
        </authorList>
    </citation>
    <scope>NUCLEOTIDE SEQUENCE</scope>
    <source>
        <strain evidence="3">ChiSxjej1B13-7041</strain>
    </source>
</reference>
<feature type="chain" id="PRO_5038911358" evidence="1">
    <location>
        <begin position="21"/>
        <end position="221"/>
    </location>
</feature>
<evidence type="ECO:0000313" key="3">
    <source>
        <dbReference type="EMBL" id="HIR94359.1"/>
    </source>
</evidence>
<evidence type="ECO:0000313" key="4">
    <source>
        <dbReference type="Proteomes" id="UP000886841"/>
    </source>
</evidence>
<dbReference type="GO" id="GO:0005975">
    <property type="term" value="P:carbohydrate metabolic process"/>
    <property type="evidence" value="ECO:0007669"/>
    <property type="project" value="InterPro"/>
</dbReference>
<organism evidence="3 4">
    <name type="scientific">Candidatus Egerieimonas intestinavium</name>
    <dbReference type="NCBI Taxonomy" id="2840777"/>
    <lineage>
        <taxon>Bacteria</taxon>
        <taxon>Bacillati</taxon>
        <taxon>Bacillota</taxon>
        <taxon>Clostridia</taxon>
        <taxon>Lachnospirales</taxon>
        <taxon>Lachnospiraceae</taxon>
        <taxon>Lachnospiraceae incertae sedis</taxon>
        <taxon>Candidatus Egerieimonas</taxon>
    </lineage>
</organism>
<sequence length="221" mass="24898">MNWKQNLLNSCVGFFLLALAAGTAWQSRALAVGGQAESKRVALTFDDGPNWKYTPQLLEGLKERGVVCSFFLLGQRVEVQRDLVRDMYEAGHLLGNHTYDHRRLGSLSEQEAREELEKTSALIQDITGEDCLYVRPPYGEWKDGLGQELSVIPVLWTVDSRDWSLQEPQAVVRRVVSQVQDGDIILMHDDYAASVEAALDIVDQLQKEGYTFVTVDQLVLE</sequence>
<name>A0A9D1JGT7_9FIRM</name>
<dbReference type="EMBL" id="DVHU01000116">
    <property type="protein sequence ID" value="HIR94359.1"/>
    <property type="molecule type" value="Genomic_DNA"/>
</dbReference>
<gene>
    <name evidence="3" type="ORF">IAB98_13175</name>
</gene>
<dbReference type="GO" id="GO:0016810">
    <property type="term" value="F:hydrolase activity, acting on carbon-nitrogen (but not peptide) bonds"/>
    <property type="evidence" value="ECO:0007669"/>
    <property type="project" value="InterPro"/>
</dbReference>
<dbReference type="InterPro" id="IPR002509">
    <property type="entry name" value="NODB_dom"/>
</dbReference>
<dbReference type="Pfam" id="PF01522">
    <property type="entry name" value="Polysacc_deac_1"/>
    <property type="match status" value="1"/>
</dbReference>
<dbReference type="SUPFAM" id="SSF88713">
    <property type="entry name" value="Glycoside hydrolase/deacetylase"/>
    <property type="match status" value="1"/>
</dbReference>
<dbReference type="Proteomes" id="UP000886841">
    <property type="component" value="Unassembled WGS sequence"/>
</dbReference>
<reference evidence="3" key="1">
    <citation type="submission" date="2020-10" db="EMBL/GenBank/DDBJ databases">
        <authorList>
            <person name="Gilroy R."/>
        </authorList>
    </citation>
    <scope>NUCLEOTIDE SEQUENCE</scope>
    <source>
        <strain evidence="3">ChiSxjej1B13-7041</strain>
    </source>
</reference>
<proteinExistence type="predicted"/>
<dbReference type="Gene3D" id="3.20.20.370">
    <property type="entry name" value="Glycoside hydrolase/deacetylase"/>
    <property type="match status" value="1"/>
</dbReference>
<dbReference type="InterPro" id="IPR011330">
    <property type="entry name" value="Glyco_hydro/deAcase_b/a-brl"/>
</dbReference>
<feature type="signal peptide" evidence="1">
    <location>
        <begin position="1"/>
        <end position="20"/>
    </location>
</feature>
<feature type="domain" description="NodB homology" evidence="2">
    <location>
        <begin position="39"/>
        <end position="213"/>
    </location>
</feature>
<protein>
    <submittedName>
        <fullName evidence="3">Polysaccharide deacetylase family protein</fullName>
    </submittedName>
</protein>
<dbReference type="AlphaFoldDB" id="A0A9D1JGT7"/>
<dbReference type="InterPro" id="IPR050248">
    <property type="entry name" value="Polysacc_deacetylase_ArnD"/>
</dbReference>
<keyword evidence="1" id="KW-0732">Signal</keyword>
<dbReference type="PROSITE" id="PS51677">
    <property type="entry name" value="NODB"/>
    <property type="match status" value="1"/>
</dbReference>
<dbReference type="PANTHER" id="PTHR10587">
    <property type="entry name" value="GLYCOSYL TRANSFERASE-RELATED"/>
    <property type="match status" value="1"/>
</dbReference>
<evidence type="ECO:0000256" key="1">
    <source>
        <dbReference type="SAM" id="SignalP"/>
    </source>
</evidence>
<evidence type="ECO:0000259" key="2">
    <source>
        <dbReference type="PROSITE" id="PS51677"/>
    </source>
</evidence>
<comment type="caution">
    <text evidence="3">The sequence shown here is derived from an EMBL/GenBank/DDBJ whole genome shotgun (WGS) entry which is preliminary data.</text>
</comment>